<feature type="transmembrane region" description="Helical" evidence="7">
    <location>
        <begin position="85"/>
        <end position="107"/>
    </location>
</feature>
<evidence type="ECO:0000256" key="4">
    <source>
        <dbReference type="ARBA" id="ARBA00022692"/>
    </source>
</evidence>
<feature type="transmembrane region" description="Helical" evidence="7">
    <location>
        <begin position="51"/>
        <end position="79"/>
    </location>
</feature>
<dbReference type="EMBL" id="NZBD01000018">
    <property type="protein sequence ID" value="MAG18447.1"/>
    <property type="molecule type" value="Genomic_DNA"/>
</dbReference>
<accession>A0A2D6LQI0</accession>
<reference evidence="9" key="1">
    <citation type="submission" date="2017-09" db="EMBL/GenBank/DDBJ databases">
        <title>The Reconstruction of 2,631 Draft Metagenome-Assembled Genomes from the Global Oceans.</title>
        <authorList>
            <person name="Tully B.J."/>
            <person name="Graham E.D."/>
            <person name="Heidelberg J.F."/>
        </authorList>
    </citation>
    <scope>NUCLEOTIDE SEQUENCE [LARGE SCALE GENOMIC DNA]</scope>
</reference>
<evidence type="ECO:0000313" key="8">
    <source>
        <dbReference type="EMBL" id="MAG18447.1"/>
    </source>
</evidence>
<dbReference type="InterPro" id="IPR000715">
    <property type="entry name" value="Glycosyl_transferase_4"/>
</dbReference>
<dbReference type="AlphaFoldDB" id="A0A2D6LQI0"/>
<dbReference type="GO" id="GO:0044038">
    <property type="term" value="P:cell wall macromolecule biosynthetic process"/>
    <property type="evidence" value="ECO:0007669"/>
    <property type="project" value="TreeGrafter"/>
</dbReference>
<keyword evidence="5 7" id="KW-1133">Transmembrane helix</keyword>
<comment type="subcellular location">
    <subcellularLocation>
        <location evidence="1">Cell membrane</location>
        <topology evidence="1">Multi-pass membrane protein</topology>
    </subcellularLocation>
</comment>
<feature type="transmembrane region" description="Helical" evidence="7">
    <location>
        <begin position="119"/>
        <end position="144"/>
    </location>
</feature>
<dbReference type="Pfam" id="PF00953">
    <property type="entry name" value="Glycos_transf_4"/>
    <property type="match status" value="1"/>
</dbReference>
<evidence type="ECO:0000256" key="1">
    <source>
        <dbReference type="ARBA" id="ARBA00004651"/>
    </source>
</evidence>
<proteinExistence type="predicted"/>
<keyword evidence="3" id="KW-0808">Transferase</keyword>
<dbReference type="GO" id="GO:0016780">
    <property type="term" value="F:phosphotransferase activity, for other substituted phosphate groups"/>
    <property type="evidence" value="ECO:0007669"/>
    <property type="project" value="InterPro"/>
</dbReference>
<sequence length="334" mass="36461">MVLSFEFFLSLFFVFLSSFVLTYLVTPVLIRKITARGLTGRDMNKLMGKPVAEIGGIAPLLGISLGIIVAIFVSTYLGFFEFDLTILFAAFLTIFMVGFIGVIDDLIGWKKGIRQWQHALFPLFAALPLMAIQAGTDFLVLPFIGPVSIGIFYSLLLVPLGITGASNAFNMLAGFNGLEAGLGIIIISTLSLIAFMTGYPEALIIGIAIIAALLAFLRYNWFPAKVFGGDSLTLMIGAAIATISIIGNMEKVAITLIGLHWIELVFKGRYKFQTESFGIPQKNGTLKAPKKIGSFTHFLLSIHPMKEQQLVLVILGLQVILSVVVLFLFFFALF</sequence>
<keyword evidence="4 7" id="KW-0812">Transmembrane</keyword>
<feature type="transmembrane region" description="Helical" evidence="7">
    <location>
        <begin position="150"/>
        <end position="170"/>
    </location>
</feature>
<evidence type="ECO:0000256" key="2">
    <source>
        <dbReference type="ARBA" id="ARBA00022475"/>
    </source>
</evidence>
<evidence type="ECO:0000313" key="9">
    <source>
        <dbReference type="Proteomes" id="UP000226712"/>
    </source>
</evidence>
<comment type="caution">
    <text evidence="8">The sequence shown here is derived from an EMBL/GenBank/DDBJ whole genome shotgun (WGS) entry which is preliminary data.</text>
</comment>
<dbReference type="PANTHER" id="PTHR22926:SF3">
    <property type="entry name" value="UNDECAPRENYL-PHOSPHATE ALPHA-N-ACETYLGLUCOSAMINYL 1-PHOSPHATE TRANSFERASE"/>
    <property type="match status" value="1"/>
</dbReference>
<dbReference type="GO" id="GO:0071555">
    <property type="term" value="P:cell wall organization"/>
    <property type="evidence" value="ECO:0007669"/>
    <property type="project" value="TreeGrafter"/>
</dbReference>
<evidence type="ECO:0000256" key="6">
    <source>
        <dbReference type="ARBA" id="ARBA00023136"/>
    </source>
</evidence>
<gene>
    <name evidence="8" type="ORF">CL944_03170</name>
</gene>
<feature type="transmembrane region" description="Helical" evidence="7">
    <location>
        <begin position="226"/>
        <end position="246"/>
    </location>
</feature>
<dbReference type="PANTHER" id="PTHR22926">
    <property type="entry name" value="PHOSPHO-N-ACETYLMURAMOYL-PENTAPEPTIDE-TRANSFERASE"/>
    <property type="match status" value="1"/>
</dbReference>
<evidence type="ECO:0000256" key="3">
    <source>
        <dbReference type="ARBA" id="ARBA00022679"/>
    </source>
</evidence>
<feature type="transmembrane region" description="Helical" evidence="7">
    <location>
        <begin position="310"/>
        <end position="333"/>
    </location>
</feature>
<protein>
    <recommendedName>
        <fullName evidence="10">UDP-N-acetylglucosamine--dolichyl-phosphate N-acetylglucosaminephosphotransferase</fullName>
    </recommendedName>
</protein>
<keyword evidence="6 7" id="KW-0472">Membrane</keyword>
<name>A0A2D6LQI0_9ARCH</name>
<dbReference type="Proteomes" id="UP000226712">
    <property type="component" value="Unassembled WGS sequence"/>
</dbReference>
<evidence type="ECO:0000256" key="7">
    <source>
        <dbReference type="SAM" id="Phobius"/>
    </source>
</evidence>
<feature type="transmembrane region" description="Helical" evidence="7">
    <location>
        <begin position="202"/>
        <end position="219"/>
    </location>
</feature>
<feature type="transmembrane region" description="Helical" evidence="7">
    <location>
        <begin position="177"/>
        <end position="196"/>
    </location>
</feature>
<organism evidence="8 9">
    <name type="scientific">Candidatus Iainarchaeum sp</name>
    <dbReference type="NCBI Taxonomy" id="3101447"/>
    <lineage>
        <taxon>Archaea</taxon>
        <taxon>Candidatus Iainarchaeota</taxon>
        <taxon>Candidatus Iainarchaeia</taxon>
        <taxon>Candidatus Iainarchaeales</taxon>
        <taxon>Candidatus Iainarchaeaceae</taxon>
        <taxon>Candidatus Iainarchaeum</taxon>
    </lineage>
</organism>
<evidence type="ECO:0008006" key="10">
    <source>
        <dbReference type="Google" id="ProtNLM"/>
    </source>
</evidence>
<feature type="transmembrane region" description="Helical" evidence="7">
    <location>
        <begin position="6"/>
        <end position="30"/>
    </location>
</feature>
<dbReference type="GO" id="GO:0005886">
    <property type="term" value="C:plasma membrane"/>
    <property type="evidence" value="ECO:0007669"/>
    <property type="project" value="UniProtKB-SubCell"/>
</dbReference>
<keyword evidence="2" id="KW-1003">Cell membrane</keyword>
<evidence type="ECO:0000256" key="5">
    <source>
        <dbReference type="ARBA" id="ARBA00022989"/>
    </source>
</evidence>